<dbReference type="AlphaFoldDB" id="A0A7W5FWN5"/>
<proteinExistence type="predicted"/>
<protein>
    <recommendedName>
        <fullName evidence="1">DUF2007 domain-containing protein</fullName>
    </recommendedName>
</protein>
<comment type="caution">
    <text evidence="2">The sequence shown here is derived from an EMBL/GenBank/DDBJ whole genome shotgun (WGS) entry which is preliminary data.</text>
</comment>
<dbReference type="InterPro" id="IPR011322">
    <property type="entry name" value="N-reg_PII-like_a/b"/>
</dbReference>
<dbReference type="InterPro" id="IPR018551">
    <property type="entry name" value="DUF2007"/>
</dbReference>
<dbReference type="RefSeq" id="WP_183443173.1">
    <property type="nucleotide sequence ID" value="NZ_JACHXD010000016.1"/>
</dbReference>
<feature type="domain" description="DUF2007" evidence="1">
    <location>
        <begin position="8"/>
        <end position="72"/>
    </location>
</feature>
<keyword evidence="3" id="KW-1185">Reference proteome</keyword>
<dbReference type="Pfam" id="PF09413">
    <property type="entry name" value="DUF2007"/>
    <property type="match status" value="1"/>
</dbReference>
<gene>
    <name evidence="2" type="ORF">FHS03_004541</name>
</gene>
<dbReference type="EMBL" id="JACHXD010000016">
    <property type="protein sequence ID" value="MBB3121463.1"/>
    <property type="molecule type" value="Genomic_DNA"/>
</dbReference>
<dbReference type="SUPFAM" id="SSF54913">
    <property type="entry name" value="GlnB-like"/>
    <property type="match status" value="1"/>
</dbReference>
<evidence type="ECO:0000259" key="1">
    <source>
        <dbReference type="Pfam" id="PF09413"/>
    </source>
</evidence>
<evidence type="ECO:0000313" key="3">
    <source>
        <dbReference type="Proteomes" id="UP000541535"/>
    </source>
</evidence>
<dbReference type="Proteomes" id="UP000541535">
    <property type="component" value="Unassembled WGS sequence"/>
</dbReference>
<dbReference type="Gene3D" id="3.30.70.790">
    <property type="entry name" value="UreE, C-terminal domain"/>
    <property type="match status" value="1"/>
</dbReference>
<evidence type="ECO:0000313" key="2">
    <source>
        <dbReference type="EMBL" id="MBB3121463.1"/>
    </source>
</evidence>
<name>A0A7W5FWN5_9BURK</name>
<reference evidence="2 3" key="1">
    <citation type="submission" date="2020-08" db="EMBL/GenBank/DDBJ databases">
        <title>Genomic Encyclopedia of Type Strains, Phase III (KMG-III): the genomes of soil and plant-associated and newly described type strains.</title>
        <authorList>
            <person name="Whitman W."/>
        </authorList>
    </citation>
    <scope>NUCLEOTIDE SEQUENCE [LARGE SCALE GENOMIC DNA]</scope>
    <source>
        <strain evidence="2 3">CECT 8897</strain>
    </source>
</reference>
<accession>A0A7W5FWN5</accession>
<organism evidence="2 3">
    <name type="scientific">Pseudoduganella violacea</name>
    <dbReference type="NCBI Taxonomy" id="1715466"/>
    <lineage>
        <taxon>Bacteria</taxon>
        <taxon>Pseudomonadati</taxon>
        <taxon>Pseudomonadota</taxon>
        <taxon>Betaproteobacteria</taxon>
        <taxon>Burkholderiales</taxon>
        <taxon>Oxalobacteraceae</taxon>
        <taxon>Telluria group</taxon>
        <taxon>Pseudoduganella</taxon>
    </lineage>
</organism>
<sequence>MDDDYRILARFMIPTDAHVMRGCLAAAGISAIVTDDQHMQANLLLAPAIGGARLLVLEKDAQAAEEILQAFQRGEFALPDDADFDPGHNPDVR</sequence>